<feature type="domain" description="Hydrazine synthase alpha subunit middle" evidence="1">
    <location>
        <begin position="51"/>
        <end position="141"/>
    </location>
</feature>
<dbReference type="EMBL" id="LAZR01064632">
    <property type="protein sequence ID" value="KKK57142.1"/>
    <property type="molecule type" value="Genomic_DNA"/>
</dbReference>
<reference evidence="2" key="1">
    <citation type="journal article" date="2015" name="Nature">
        <title>Complex archaea that bridge the gap between prokaryotes and eukaryotes.</title>
        <authorList>
            <person name="Spang A."/>
            <person name="Saw J.H."/>
            <person name="Jorgensen S.L."/>
            <person name="Zaremba-Niedzwiedzka K."/>
            <person name="Martijn J."/>
            <person name="Lind A.E."/>
            <person name="van Eijk R."/>
            <person name="Schleper C."/>
            <person name="Guy L."/>
            <person name="Ettema T.J."/>
        </authorList>
    </citation>
    <scope>NUCLEOTIDE SEQUENCE</scope>
</reference>
<protein>
    <recommendedName>
        <fullName evidence="1">Hydrazine synthase alpha subunit middle domain-containing protein</fullName>
    </recommendedName>
</protein>
<accession>A0A0F8WJT3</accession>
<evidence type="ECO:0000313" key="2">
    <source>
        <dbReference type="EMBL" id="KKK57142.1"/>
    </source>
</evidence>
<organism evidence="2">
    <name type="scientific">marine sediment metagenome</name>
    <dbReference type="NCBI Taxonomy" id="412755"/>
    <lineage>
        <taxon>unclassified sequences</taxon>
        <taxon>metagenomes</taxon>
        <taxon>ecological metagenomes</taxon>
    </lineage>
</organism>
<dbReference type="InterPro" id="IPR040698">
    <property type="entry name" value="HZS_alpha_mid"/>
</dbReference>
<comment type="caution">
    <text evidence="2">The sequence shown here is derived from an EMBL/GenBank/DDBJ whole genome shotgun (WGS) entry which is preliminary data.</text>
</comment>
<evidence type="ECO:0000259" key="1">
    <source>
        <dbReference type="Pfam" id="PF18582"/>
    </source>
</evidence>
<name>A0A0F8WJT3_9ZZZZ</name>
<dbReference type="AlphaFoldDB" id="A0A0F8WJT3"/>
<sequence>RDAELSAMYPTLIRPRPRPSTIPKIELRREQSSGEFLIQDVYEGLPQSMHGQARYLRVVEAHERHIHTSPCNIWVGMGGFETKTVLGCVPIESDGSAYFRVPSGVTFFLQALDEEGMAVQTMRSATYLQPGQTYSCIGCHEHRQTAPPNVVVTAARRRPSKITPGVEGSWPLDYQVLVQPVLEKHCVECHKAGGEYAEFDLTAASSYDSLLDYGTPSLRQHVSARYREGRSVAGACASRMNALWKLLDDGHYEVDLTADDRRRLATWMDTYGQRLGSFGEDQEQRLRELRRRMASLLAN</sequence>
<dbReference type="Pfam" id="PF18582">
    <property type="entry name" value="HZS_alpha"/>
    <property type="match status" value="1"/>
</dbReference>
<feature type="non-terminal residue" evidence="2">
    <location>
        <position position="1"/>
    </location>
</feature>
<proteinExistence type="predicted"/>
<gene>
    <name evidence="2" type="ORF">LCGC14_3057470</name>
</gene>